<dbReference type="Proteomes" id="UP001515641">
    <property type="component" value="Unassembled WGS sequence"/>
</dbReference>
<name>A0ABX0LBS8_9NEIS</name>
<gene>
    <name evidence="1" type="ORF">HA052_16055</name>
</gene>
<proteinExistence type="predicted"/>
<keyword evidence="2" id="KW-1185">Reference proteome</keyword>
<dbReference type="EMBL" id="JAAOMA010000022">
    <property type="protein sequence ID" value="NHR06703.1"/>
    <property type="molecule type" value="Genomic_DNA"/>
</dbReference>
<evidence type="ECO:0000313" key="2">
    <source>
        <dbReference type="Proteomes" id="UP001515641"/>
    </source>
</evidence>
<evidence type="ECO:0000313" key="1">
    <source>
        <dbReference type="EMBL" id="NHR06703.1"/>
    </source>
</evidence>
<protein>
    <submittedName>
        <fullName evidence="1">Uncharacterized protein</fullName>
    </submittedName>
</protein>
<reference evidence="1 2" key="1">
    <citation type="submission" date="2020-03" db="EMBL/GenBank/DDBJ databases">
        <title>Draft genome sequence of environmentally isolated cultures.</title>
        <authorList>
            <person name="Wilson H.S."/>
            <person name="De Leon M.E."/>
        </authorList>
    </citation>
    <scope>NUCLEOTIDE SEQUENCE [LARGE SCALE GENOMIC DNA]</scope>
    <source>
        <strain evidence="1 2">HSC-31F16</strain>
    </source>
</reference>
<dbReference type="RefSeq" id="WP_166452645.1">
    <property type="nucleotide sequence ID" value="NZ_JAAOMA010000022.1"/>
</dbReference>
<organism evidence="1 2">
    <name type="scientific">Chromobacterium fluminis</name>
    <dbReference type="NCBI Taxonomy" id="3044269"/>
    <lineage>
        <taxon>Bacteria</taxon>
        <taxon>Pseudomonadati</taxon>
        <taxon>Pseudomonadota</taxon>
        <taxon>Betaproteobacteria</taxon>
        <taxon>Neisseriales</taxon>
        <taxon>Chromobacteriaceae</taxon>
        <taxon>Chromobacterium</taxon>
    </lineage>
</organism>
<accession>A0ABX0LBS8</accession>
<comment type="caution">
    <text evidence="1">The sequence shown here is derived from an EMBL/GenBank/DDBJ whole genome shotgun (WGS) entry which is preliminary data.</text>
</comment>
<sequence>MEEEQDTIQVRSDFDKLLLASSAFVMNVITQTDVLYGMTQRGDIPEEVRAELGSVINGLMNGAELFSNDLVRRRNGEL</sequence>